<feature type="signal peptide" evidence="1">
    <location>
        <begin position="1"/>
        <end position="19"/>
    </location>
</feature>
<dbReference type="EMBL" id="JAUCMV010000004">
    <property type="protein sequence ID" value="KAK0401620.1"/>
    <property type="molecule type" value="Genomic_DNA"/>
</dbReference>
<keyword evidence="4" id="KW-1185">Reference proteome</keyword>
<comment type="caution">
    <text evidence="3">The sequence shown here is derived from an EMBL/GenBank/DDBJ whole genome shotgun (WGS) entry which is preliminary data.</text>
</comment>
<evidence type="ECO:0000256" key="1">
    <source>
        <dbReference type="SAM" id="SignalP"/>
    </source>
</evidence>
<organism evidence="3 4">
    <name type="scientific">Steinernema hermaphroditum</name>
    <dbReference type="NCBI Taxonomy" id="289476"/>
    <lineage>
        <taxon>Eukaryota</taxon>
        <taxon>Metazoa</taxon>
        <taxon>Ecdysozoa</taxon>
        <taxon>Nematoda</taxon>
        <taxon>Chromadorea</taxon>
        <taxon>Rhabditida</taxon>
        <taxon>Tylenchina</taxon>
        <taxon>Panagrolaimomorpha</taxon>
        <taxon>Strongyloidoidea</taxon>
        <taxon>Steinernematidae</taxon>
        <taxon>Steinernema</taxon>
    </lineage>
</organism>
<dbReference type="CDD" id="cd00519">
    <property type="entry name" value="Lipase_3"/>
    <property type="match status" value="1"/>
</dbReference>
<gene>
    <name evidence="3" type="ORF">QR680_015879</name>
</gene>
<accession>A0AA39H9A4</accession>
<dbReference type="Proteomes" id="UP001175271">
    <property type="component" value="Unassembled WGS sequence"/>
</dbReference>
<dbReference type="GO" id="GO:0006629">
    <property type="term" value="P:lipid metabolic process"/>
    <property type="evidence" value="ECO:0007669"/>
    <property type="project" value="InterPro"/>
</dbReference>
<evidence type="ECO:0000313" key="4">
    <source>
        <dbReference type="Proteomes" id="UP001175271"/>
    </source>
</evidence>
<reference evidence="3" key="1">
    <citation type="submission" date="2023-06" db="EMBL/GenBank/DDBJ databases">
        <title>Genomic analysis of the entomopathogenic nematode Steinernema hermaphroditum.</title>
        <authorList>
            <person name="Schwarz E.M."/>
            <person name="Heppert J.K."/>
            <person name="Baniya A."/>
            <person name="Schwartz H.T."/>
            <person name="Tan C.-H."/>
            <person name="Antoshechkin I."/>
            <person name="Sternberg P.W."/>
            <person name="Goodrich-Blair H."/>
            <person name="Dillman A.R."/>
        </authorList>
    </citation>
    <scope>NUCLEOTIDE SEQUENCE</scope>
    <source>
        <strain evidence="3">PS9179</strain>
        <tissue evidence="3">Whole animal</tissue>
    </source>
</reference>
<dbReference type="InterPro" id="IPR029058">
    <property type="entry name" value="AB_hydrolase_fold"/>
</dbReference>
<keyword evidence="1" id="KW-0732">Signal</keyword>
<dbReference type="PANTHER" id="PTHR45908">
    <property type="entry name" value="PROTEIN CBG11750-RELATED"/>
    <property type="match status" value="1"/>
</dbReference>
<feature type="chain" id="PRO_5041436825" description="Fungal lipase-type domain-containing protein" evidence="1">
    <location>
        <begin position="20"/>
        <end position="313"/>
    </location>
</feature>
<dbReference type="AlphaFoldDB" id="A0AA39H9A4"/>
<sequence length="313" mass="35124">MWSTTVLILFAVLVGTVLPLAIPKQQLKLTSYDDKFARFKMFFLAAGAYGDDARPCMKSAYPNSTIDTVSKEVEVKCAKTDYCRGFTALSHTDSAIIVSFRGTNQFVQLIQQSVRTIFGAEEFIAGGYVSRYFYKAFRSVWNGGLKEDYLNLREKYPDYEVWLTGHSLGGAMASLCAATLSHLMQADPQKMLLMTFGQPRVGDQAYAEAHEALVPHSFRVVHNLDLVPHLPPLVLPVQGLFNGYRHHKSEVWYRNSMRVGDGFRVCNDGESLKCSDGSLLPTISISDHLYYFQDDEWILNFGLDGCPIDLVSK</sequence>
<evidence type="ECO:0000313" key="3">
    <source>
        <dbReference type="EMBL" id="KAK0401620.1"/>
    </source>
</evidence>
<dbReference type="Pfam" id="PF01764">
    <property type="entry name" value="Lipase_3"/>
    <property type="match status" value="1"/>
</dbReference>
<proteinExistence type="predicted"/>
<protein>
    <recommendedName>
        <fullName evidence="2">Fungal lipase-type domain-containing protein</fullName>
    </recommendedName>
</protein>
<name>A0AA39H9A4_9BILA</name>
<evidence type="ECO:0000259" key="2">
    <source>
        <dbReference type="Pfam" id="PF01764"/>
    </source>
</evidence>
<dbReference type="Gene3D" id="3.40.50.1820">
    <property type="entry name" value="alpha/beta hydrolase"/>
    <property type="match status" value="1"/>
</dbReference>
<dbReference type="SUPFAM" id="SSF53474">
    <property type="entry name" value="alpha/beta-Hydrolases"/>
    <property type="match status" value="1"/>
</dbReference>
<feature type="domain" description="Fungal lipase-type" evidence="2">
    <location>
        <begin position="97"/>
        <end position="233"/>
    </location>
</feature>
<dbReference type="InterPro" id="IPR002921">
    <property type="entry name" value="Fungal_lipase-type"/>
</dbReference>